<reference evidence="2" key="1">
    <citation type="submission" date="2019-08" db="EMBL/GenBank/DDBJ databases">
        <title>The genome of the North American firefly Photinus pyralis.</title>
        <authorList>
            <consortium name="Photinus pyralis genome working group"/>
            <person name="Fallon T.R."/>
            <person name="Sander Lower S.E."/>
            <person name="Weng J.-K."/>
        </authorList>
    </citation>
    <scope>NUCLEOTIDE SEQUENCE</scope>
    <source>
        <strain evidence="2">TRF0915ILg1</strain>
        <tissue evidence="2">Whole body</tissue>
    </source>
</reference>
<feature type="domain" description="NF-kappa-B essential modulator NEMO N-terminal" evidence="1">
    <location>
        <begin position="106"/>
        <end position="168"/>
    </location>
</feature>
<dbReference type="GO" id="GO:0043122">
    <property type="term" value="P:regulation of canonical NF-kappaB signal transduction"/>
    <property type="evidence" value="ECO:0007669"/>
    <property type="project" value="TreeGrafter"/>
</dbReference>
<evidence type="ECO:0000313" key="3">
    <source>
        <dbReference type="Proteomes" id="UP000801492"/>
    </source>
</evidence>
<dbReference type="AlphaFoldDB" id="A0A8K0D107"/>
<dbReference type="GO" id="GO:0070530">
    <property type="term" value="F:K63-linked polyubiquitin modification-dependent protein binding"/>
    <property type="evidence" value="ECO:0007669"/>
    <property type="project" value="TreeGrafter"/>
</dbReference>
<gene>
    <name evidence="2" type="ORF">ILUMI_08797</name>
</gene>
<dbReference type="PANTHER" id="PTHR31553:SF1">
    <property type="entry name" value="NF-KAPPA-B ESSENTIAL MODULATOR"/>
    <property type="match status" value="1"/>
</dbReference>
<dbReference type="PANTHER" id="PTHR31553">
    <property type="entry name" value="NF-KAPPA-B ESSENTIAL MODULATOR"/>
    <property type="match status" value="1"/>
</dbReference>
<dbReference type="Gene3D" id="1.20.5.390">
    <property type="entry name" value="L1 transposable element, trimerization domain"/>
    <property type="match status" value="1"/>
</dbReference>
<keyword evidence="3" id="KW-1185">Reference proteome</keyword>
<name>A0A8K0D107_IGNLU</name>
<dbReference type="GO" id="GO:0005634">
    <property type="term" value="C:nucleus"/>
    <property type="evidence" value="ECO:0007669"/>
    <property type="project" value="TreeGrafter"/>
</dbReference>
<evidence type="ECO:0000313" key="2">
    <source>
        <dbReference type="EMBL" id="KAF2897383.1"/>
    </source>
</evidence>
<comment type="caution">
    <text evidence="2">The sequence shown here is derived from an EMBL/GenBank/DDBJ whole genome shotgun (WGS) entry which is preliminary data.</text>
</comment>
<organism evidence="2 3">
    <name type="scientific">Ignelater luminosus</name>
    <name type="common">Cucubano</name>
    <name type="synonym">Pyrophorus luminosus</name>
    <dbReference type="NCBI Taxonomy" id="2038154"/>
    <lineage>
        <taxon>Eukaryota</taxon>
        <taxon>Metazoa</taxon>
        <taxon>Ecdysozoa</taxon>
        <taxon>Arthropoda</taxon>
        <taxon>Hexapoda</taxon>
        <taxon>Insecta</taxon>
        <taxon>Pterygota</taxon>
        <taxon>Neoptera</taxon>
        <taxon>Endopterygota</taxon>
        <taxon>Coleoptera</taxon>
        <taxon>Polyphaga</taxon>
        <taxon>Elateriformia</taxon>
        <taxon>Elateroidea</taxon>
        <taxon>Elateridae</taxon>
        <taxon>Agrypninae</taxon>
        <taxon>Pyrophorini</taxon>
        <taxon>Ignelater</taxon>
    </lineage>
</organism>
<dbReference type="InterPro" id="IPR051301">
    <property type="entry name" value="Optineurin/NFkB_EssMod"/>
</dbReference>
<dbReference type="OrthoDB" id="6343844at2759"/>
<dbReference type="InterPro" id="IPR021063">
    <property type="entry name" value="NEMO_N"/>
</dbReference>
<proteinExistence type="predicted"/>
<sequence length="190" mass="21257">MATANSIACSLLQNESDDEESFVVLGHSLPPESLSVDCGCEPSESLNSTVVQESLKLTSNALSQLPVSTTSSFPSLPKVEHHDLVIPSEENYSNHSIQSSVDLGPDEIQQKVDSLVKENIKLKETLHQNNLAMKKQYDTLMLWQADVQKVHQSHKEKFAETKRFIENVSKFADMNVIINKSFLFFNKMCS</sequence>
<evidence type="ECO:0000259" key="1">
    <source>
        <dbReference type="Pfam" id="PF11577"/>
    </source>
</evidence>
<accession>A0A8K0D107</accession>
<dbReference type="Pfam" id="PF11577">
    <property type="entry name" value="NEMO"/>
    <property type="match status" value="1"/>
</dbReference>
<dbReference type="EMBL" id="VTPC01004215">
    <property type="protein sequence ID" value="KAF2897383.1"/>
    <property type="molecule type" value="Genomic_DNA"/>
</dbReference>
<dbReference type="GO" id="GO:0005737">
    <property type="term" value="C:cytoplasm"/>
    <property type="evidence" value="ECO:0007669"/>
    <property type="project" value="TreeGrafter"/>
</dbReference>
<protein>
    <recommendedName>
        <fullName evidence="1">NF-kappa-B essential modulator NEMO N-terminal domain-containing protein</fullName>
    </recommendedName>
</protein>
<dbReference type="Proteomes" id="UP000801492">
    <property type="component" value="Unassembled WGS sequence"/>
</dbReference>